<keyword evidence="2" id="KW-1185">Reference proteome</keyword>
<reference evidence="2" key="1">
    <citation type="journal article" date="2014" name="Proc. Natl. Acad. Sci. U.S.A.">
        <title>Extensive sampling of basidiomycete genomes demonstrates inadequacy of the white-rot/brown-rot paradigm for wood decay fungi.</title>
        <authorList>
            <person name="Riley R."/>
            <person name="Salamov A.A."/>
            <person name="Brown D.W."/>
            <person name="Nagy L.G."/>
            <person name="Floudas D."/>
            <person name="Held B.W."/>
            <person name="Levasseur A."/>
            <person name="Lombard V."/>
            <person name="Morin E."/>
            <person name="Otillar R."/>
            <person name="Lindquist E.A."/>
            <person name="Sun H."/>
            <person name="LaButti K.M."/>
            <person name="Schmutz J."/>
            <person name="Jabbour D."/>
            <person name="Luo H."/>
            <person name="Baker S.E."/>
            <person name="Pisabarro A.G."/>
            <person name="Walton J.D."/>
            <person name="Blanchette R.A."/>
            <person name="Henrissat B."/>
            <person name="Martin F."/>
            <person name="Cullen D."/>
            <person name="Hibbett D.S."/>
            <person name="Grigoriev I.V."/>
        </authorList>
    </citation>
    <scope>NUCLEOTIDE SEQUENCE [LARGE SCALE GENOMIC DNA]</scope>
    <source>
        <strain evidence="2">MUCL 33604</strain>
    </source>
</reference>
<evidence type="ECO:0000313" key="1">
    <source>
        <dbReference type="EMBL" id="KDQ62035.1"/>
    </source>
</evidence>
<accession>A0A067Q789</accession>
<name>A0A067Q789_9AGAM</name>
<dbReference type="Proteomes" id="UP000027265">
    <property type="component" value="Unassembled WGS sequence"/>
</dbReference>
<evidence type="ECO:0000313" key="2">
    <source>
        <dbReference type="Proteomes" id="UP000027265"/>
    </source>
</evidence>
<sequence>MTSLPLVTSLASPIILMYVSRTIAYTRLRLDHPLANLPDSRELRGWVGISSDKVNSINQIFLLRRDLVSSPLHWTLRLPCRPVMPSGWLQLQRPMPLVVLRGISDNADVREPPKHPLLSNFYDGDKYSSAR</sequence>
<dbReference type="AlphaFoldDB" id="A0A067Q789"/>
<organism evidence="1 2">
    <name type="scientific">Jaapia argillacea MUCL 33604</name>
    <dbReference type="NCBI Taxonomy" id="933084"/>
    <lineage>
        <taxon>Eukaryota</taxon>
        <taxon>Fungi</taxon>
        <taxon>Dikarya</taxon>
        <taxon>Basidiomycota</taxon>
        <taxon>Agaricomycotina</taxon>
        <taxon>Agaricomycetes</taxon>
        <taxon>Agaricomycetidae</taxon>
        <taxon>Jaapiales</taxon>
        <taxon>Jaapiaceae</taxon>
        <taxon>Jaapia</taxon>
    </lineage>
</organism>
<protein>
    <submittedName>
        <fullName evidence="1">Uncharacterized protein</fullName>
    </submittedName>
</protein>
<dbReference type="HOGENOM" id="CLU_1927928_0_0_1"/>
<dbReference type="InParanoid" id="A0A067Q789"/>
<gene>
    <name evidence="1" type="ORF">JAAARDRAFT_447465</name>
</gene>
<dbReference type="EMBL" id="KL197711">
    <property type="protein sequence ID" value="KDQ62035.1"/>
    <property type="molecule type" value="Genomic_DNA"/>
</dbReference>
<proteinExistence type="predicted"/>